<feature type="compositionally biased region" description="Acidic residues" evidence="23">
    <location>
        <begin position="40"/>
        <end position="67"/>
    </location>
</feature>
<dbReference type="GO" id="GO:0016887">
    <property type="term" value="F:ATP hydrolysis activity"/>
    <property type="evidence" value="ECO:0007669"/>
    <property type="project" value="RHEA"/>
</dbReference>
<dbReference type="FunFam" id="1.10.510.10:FF:000232">
    <property type="entry name" value="Serine/threonine-protein kinase RIO1"/>
    <property type="match status" value="1"/>
</dbReference>
<keyword evidence="14 19" id="KW-0067">ATP-binding</keyword>
<dbReference type="GO" id="GO:0005737">
    <property type="term" value="C:cytoplasm"/>
    <property type="evidence" value="ECO:0007669"/>
    <property type="project" value="UniProtKB-SubCell"/>
</dbReference>
<evidence type="ECO:0000256" key="12">
    <source>
        <dbReference type="ARBA" id="ARBA00022777"/>
    </source>
</evidence>
<evidence type="ECO:0000256" key="18">
    <source>
        <dbReference type="ARBA" id="ARBA00049360"/>
    </source>
</evidence>
<feature type="active site" description="4-aspartylphosphate intermediate" evidence="20">
    <location>
        <position position="354"/>
    </location>
</feature>
<comment type="caution">
    <text evidence="25">The sequence shown here is derived from an EMBL/GenBank/DDBJ whole genome shotgun (WGS) entry which is preliminary data.</text>
</comment>
<dbReference type="GO" id="GO:0004674">
    <property type="term" value="F:protein serine/threonine kinase activity"/>
    <property type="evidence" value="ECO:0007669"/>
    <property type="project" value="UniProtKB-KW"/>
</dbReference>
<feature type="region of interest" description="Disordered" evidence="23">
    <location>
        <begin position="1"/>
        <end position="74"/>
    </location>
</feature>
<feature type="compositionally biased region" description="Basic and acidic residues" evidence="23">
    <location>
        <begin position="523"/>
        <end position="559"/>
    </location>
</feature>
<dbReference type="FunFam" id="3.30.200.20:FF:000148">
    <property type="entry name" value="Serine/threonine-protein kinase RIO1"/>
    <property type="match status" value="1"/>
</dbReference>
<keyword evidence="10" id="KW-0479">Metal-binding</keyword>
<keyword evidence="8 19" id="KW-0723">Serine/threonine-protein kinase</keyword>
<dbReference type="PANTHER" id="PTHR45723">
    <property type="entry name" value="SERINE/THREONINE-PROTEIN KINASE RIO1"/>
    <property type="match status" value="1"/>
</dbReference>
<dbReference type="InterPro" id="IPR011009">
    <property type="entry name" value="Kinase-like_dom_sf"/>
</dbReference>
<dbReference type="SMART" id="SM00090">
    <property type="entry name" value="RIO"/>
    <property type="match status" value="1"/>
</dbReference>
<feature type="binding site" evidence="21">
    <location>
        <position position="282"/>
    </location>
    <ligand>
        <name>ATP</name>
        <dbReference type="ChEBI" id="CHEBI:30616"/>
    </ligand>
</feature>
<dbReference type="InterPro" id="IPR018935">
    <property type="entry name" value="RIO_kinase_CS"/>
</dbReference>
<evidence type="ECO:0000256" key="9">
    <source>
        <dbReference type="ARBA" id="ARBA00022679"/>
    </source>
</evidence>
<evidence type="ECO:0000256" key="2">
    <source>
        <dbReference type="ARBA" id="ARBA00004496"/>
    </source>
</evidence>
<feature type="binding site" evidence="21">
    <location>
        <position position="210"/>
    </location>
    <ligand>
        <name>ATP</name>
        <dbReference type="ChEBI" id="CHEBI:30616"/>
    </ligand>
</feature>
<evidence type="ECO:0000256" key="4">
    <source>
        <dbReference type="ARBA" id="ARBA00012513"/>
    </source>
</evidence>
<dbReference type="EC" id="2.7.11.1" evidence="4 19"/>
<evidence type="ECO:0000256" key="13">
    <source>
        <dbReference type="ARBA" id="ARBA00022801"/>
    </source>
</evidence>
<dbReference type="CDD" id="cd05147">
    <property type="entry name" value="RIO1_euk"/>
    <property type="match status" value="1"/>
</dbReference>
<keyword evidence="9 19" id="KW-0808">Transferase</keyword>
<dbReference type="Proteomes" id="UP000309340">
    <property type="component" value="Unassembled WGS sequence"/>
</dbReference>
<evidence type="ECO:0000313" key="26">
    <source>
        <dbReference type="Proteomes" id="UP000309340"/>
    </source>
</evidence>
<dbReference type="SUPFAM" id="SSF56112">
    <property type="entry name" value="Protein kinase-like (PK-like)"/>
    <property type="match status" value="1"/>
</dbReference>
<evidence type="ECO:0000256" key="6">
    <source>
        <dbReference type="ARBA" id="ARBA00022490"/>
    </source>
</evidence>
<evidence type="ECO:0000256" key="21">
    <source>
        <dbReference type="PIRSR" id="PIRSR038147-2"/>
    </source>
</evidence>
<dbReference type="AlphaFoldDB" id="A0A4U0WZE5"/>
<feature type="domain" description="RIO kinase" evidence="24">
    <location>
        <begin position="141"/>
        <end position="400"/>
    </location>
</feature>
<feature type="region of interest" description="Disordered" evidence="23">
    <location>
        <begin position="88"/>
        <end position="107"/>
    </location>
</feature>
<protein>
    <recommendedName>
        <fullName evidence="5 19">Serine/threonine-protein kinase RIO1</fullName>
        <ecNumber evidence="4 19">2.7.11.1</ecNumber>
    </recommendedName>
</protein>
<evidence type="ECO:0000256" key="3">
    <source>
        <dbReference type="ARBA" id="ARBA00009196"/>
    </source>
</evidence>
<dbReference type="GO" id="GO:0005524">
    <property type="term" value="F:ATP binding"/>
    <property type="evidence" value="ECO:0007669"/>
    <property type="project" value="UniProtKB-KW"/>
</dbReference>
<keyword evidence="7" id="KW-0690">Ribosome biogenesis</keyword>
<keyword evidence="12 19" id="KW-0418">Kinase</keyword>
<feature type="binding site" evidence="21">
    <location>
        <position position="280"/>
    </location>
    <ligand>
        <name>ATP</name>
        <dbReference type="ChEBI" id="CHEBI:30616"/>
    </ligand>
</feature>
<evidence type="ECO:0000256" key="19">
    <source>
        <dbReference type="PIRNR" id="PIRNR038147"/>
    </source>
</evidence>
<keyword evidence="13" id="KW-0378">Hydrolase</keyword>
<comment type="catalytic activity">
    <reaction evidence="18">
        <text>ATP + H2O = ADP + phosphate + H(+)</text>
        <dbReference type="Rhea" id="RHEA:13065"/>
        <dbReference type="ChEBI" id="CHEBI:15377"/>
        <dbReference type="ChEBI" id="CHEBI:15378"/>
        <dbReference type="ChEBI" id="CHEBI:30616"/>
        <dbReference type="ChEBI" id="CHEBI:43474"/>
        <dbReference type="ChEBI" id="CHEBI:456216"/>
    </reaction>
</comment>
<comment type="catalytic activity">
    <reaction evidence="17 19">
        <text>L-seryl-[protein] + ATP = O-phospho-L-seryl-[protein] + ADP + H(+)</text>
        <dbReference type="Rhea" id="RHEA:17989"/>
        <dbReference type="Rhea" id="RHEA-COMP:9863"/>
        <dbReference type="Rhea" id="RHEA-COMP:11604"/>
        <dbReference type="ChEBI" id="CHEBI:15378"/>
        <dbReference type="ChEBI" id="CHEBI:29999"/>
        <dbReference type="ChEBI" id="CHEBI:30616"/>
        <dbReference type="ChEBI" id="CHEBI:83421"/>
        <dbReference type="ChEBI" id="CHEBI:456216"/>
        <dbReference type="EC" id="2.7.11.1"/>
    </reaction>
</comment>
<dbReference type="InterPro" id="IPR018934">
    <property type="entry name" value="RIO_dom"/>
</dbReference>
<keyword evidence="15" id="KW-0460">Magnesium</keyword>
<comment type="subcellular location">
    <subcellularLocation>
        <location evidence="2">Cytoplasm</location>
    </subcellularLocation>
</comment>
<evidence type="ECO:0000256" key="10">
    <source>
        <dbReference type="ARBA" id="ARBA00022723"/>
    </source>
</evidence>
<organism evidence="25 26">
    <name type="scientific">Friedmanniomyces simplex</name>
    <dbReference type="NCBI Taxonomy" id="329884"/>
    <lineage>
        <taxon>Eukaryota</taxon>
        <taxon>Fungi</taxon>
        <taxon>Dikarya</taxon>
        <taxon>Ascomycota</taxon>
        <taxon>Pezizomycotina</taxon>
        <taxon>Dothideomycetes</taxon>
        <taxon>Dothideomycetidae</taxon>
        <taxon>Mycosphaerellales</taxon>
        <taxon>Teratosphaeriaceae</taxon>
        <taxon>Friedmanniomyces</taxon>
    </lineage>
</organism>
<evidence type="ECO:0000256" key="23">
    <source>
        <dbReference type="SAM" id="MobiDB-lite"/>
    </source>
</evidence>
<dbReference type="Gene3D" id="1.10.510.10">
    <property type="entry name" value="Transferase(Phosphotransferase) domain 1"/>
    <property type="match status" value="1"/>
</dbReference>
<dbReference type="InterPro" id="IPR051272">
    <property type="entry name" value="RIO-type_Ser/Thr_kinase"/>
</dbReference>
<dbReference type="InterPro" id="IPR017407">
    <property type="entry name" value="Ser/Thr_kinase_Rio1"/>
</dbReference>
<dbReference type="STRING" id="329884.A0A4U0WZE5"/>
<comment type="similarity">
    <text evidence="3 19">Belongs to the protein kinase superfamily. RIO-type Ser/Thr kinase family.</text>
</comment>
<evidence type="ECO:0000256" key="17">
    <source>
        <dbReference type="ARBA" id="ARBA00048679"/>
    </source>
</evidence>
<evidence type="ECO:0000256" key="16">
    <source>
        <dbReference type="ARBA" id="ARBA00047899"/>
    </source>
</evidence>
<keyword evidence="11 19" id="KW-0547">Nucleotide-binding</keyword>
<evidence type="ECO:0000256" key="11">
    <source>
        <dbReference type="ARBA" id="ARBA00022741"/>
    </source>
</evidence>
<dbReference type="Pfam" id="PF01163">
    <property type="entry name" value="RIO1"/>
    <property type="match status" value="1"/>
</dbReference>
<name>A0A4U0WZE5_9PEZI</name>
<dbReference type="EMBL" id="NAJQ01000485">
    <property type="protein sequence ID" value="TKA68801.1"/>
    <property type="molecule type" value="Genomic_DNA"/>
</dbReference>
<comment type="catalytic activity">
    <reaction evidence="16 19">
        <text>L-threonyl-[protein] + ATP = O-phospho-L-threonyl-[protein] + ADP + H(+)</text>
        <dbReference type="Rhea" id="RHEA:46608"/>
        <dbReference type="Rhea" id="RHEA-COMP:11060"/>
        <dbReference type="Rhea" id="RHEA-COMP:11605"/>
        <dbReference type="ChEBI" id="CHEBI:15378"/>
        <dbReference type="ChEBI" id="CHEBI:30013"/>
        <dbReference type="ChEBI" id="CHEBI:30616"/>
        <dbReference type="ChEBI" id="CHEBI:61977"/>
        <dbReference type="ChEBI" id="CHEBI:456216"/>
        <dbReference type="EC" id="2.7.11.1"/>
    </reaction>
</comment>
<dbReference type="GO" id="GO:0106310">
    <property type="term" value="F:protein serine kinase activity"/>
    <property type="evidence" value="ECO:0007669"/>
    <property type="project" value="RHEA"/>
</dbReference>
<dbReference type="GO" id="GO:0042254">
    <property type="term" value="P:ribosome biogenesis"/>
    <property type="evidence" value="ECO:0007669"/>
    <property type="project" value="UniProtKB-KW"/>
</dbReference>
<evidence type="ECO:0000256" key="5">
    <source>
        <dbReference type="ARBA" id="ARBA00016038"/>
    </source>
</evidence>
<dbReference type="InterPro" id="IPR000687">
    <property type="entry name" value="RIO_kinase"/>
</dbReference>
<feature type="active site" description="Proton acceptor" evidence="20">
    <location>
        <position position="337"/>
    </location>
</feature>
<evidence type="ECO:0000256" key="15">
    <source>
        <dbReference type="ARBA" id="ARBA00022842"/>
    </source>
</evidence>
<evidence type="ECO:0000256" key="14">
    <source>
        <dbReference type="ARBA" id="ARBA00022840"/>
    </source>
</evidence>
<feature type="region of interest" description="Disordered" evidence="23">
    <location>
        <begin position="486"/>
        <end position="583"/>
    </location>
</feature>
<feature type="binding site" evidence="22">
    <location>
        <position position="342"/>
    </location>
    <ligand>
        <name>Mg(2+)</name>
        <dbReference type="ChEBI" id="CHEBI:18420"/>
    </ligand>
</feature>
<sequence>MADTPSPAQGLVPPHTYIENEGYVQDGQTQRKHMPGSALDDPEADYDQEEEYDDLFEPSEEEYDDTELQASNPADYTKAYNRQRRLNDQSIPDPQKPKANPQLNTSANVDDQIKGLSKHTAKLRLSNLEAGLGGKQHGGAERSDRATTEQVLDPRTKMILLQLLNRDIISEMNGVLSTGKEANVYHALSTPPDSQLSGEPAAKPLHRAIKVYKTSILVFKDRDKYVSGEFRFKHGYNKSSNRAMVKVWAEKEFRNLRRLHAAGIPCPQPIYLKAHVLVMSFLGNSKGWPAPRLRDVEFTATNTTSEEEVVSRWRVVYLTLLGYMRKMYHVCRLVHADLSEYNLLYNDGKLFVIDVSQSVEHDHPRSLEFLRMDIKNITDFFRRKGVDTLSERAVFGLVTASQGTTEEAGVRDMVERLYELRAQQPEQDDEEREVDDEVFRQQYIPQTLQQVYDIERDAETLQQGDGASLPYRGLLADDRVADGGAVQPPIASNLPAPGDGTVEAPASNEANAINEESDETGSDDDREKWSDDDARPRGKRFEDKDEKKAHKASVKEEKRERRKEKMPKHVKKKLVNQGSRGKK</sequence>
<keyword evidence="26" id="KW-1185">Reference proteome</keyword>
<dbReference type="PROSITE" id="PS01245">
    <property type="entry name" value="RIO1"/>
    <property type="match status" value="1"/>
</dbReference>
<dbReference type="Gene3D" id="3.30.200.20">
    <property type="entry name" value="Phosphorylase Kinase, domain 1"/>
    <property type="match status" value="1"/>
</dbReference>
<evidence type="ECO:0000256" key="1">
    <source>
        <dbReference type="ARBA" id="ARBA00001946"/>
    </source>
</evidence>
<keyword evidence="6" id="KW-0963">Cytoplasm</keyword>
<comment type="cofactor">
    <cofactor evidence="1 22">
        <name>Mg(2+)</name>
        <dbReference type="ChEBI" id="CHEBI:18420"/>
    </cofactor>
</comment>
<dbReference type="OrthoDB" id="205248at2759"/>
<evidence type="ECO:0000256" key="20">
    <source>
        <dbReference type="PIRSR" id="PIRSR038147-1"/>
    </source>
</evidence>
<evidence type="ECO:0000256" key="22">
    <source>
        <dbReference type="PIRSR" id="PIRSR038147-3"/>
    </source>
</evidence>
<evidence type="ECO:0000313" key="25">
    <source>
        <dbReference type="EMBL" id="TKA68801.1"/>
    </source>
</evidence>
<accession>A0A4U0WZE5</accession>
<gene>
    <name evidence="25" type="ORF">B0A55_09019</name>
</gene>
<feature type="binding site" evidence="22">
    <location>
        <position position="354"/>
    </location>
    <ligand>
        <name>Mg(2+)</name>
        <dbReference type="ChEBI" id="CHEBI:18420"/>
    </ligand>
</feature>
<evidence type="ECO:0000256" key="7">
    <source>
        <dbReference type="ARBA" id="ARBA00022517"/>
    </source>
</evidence>
<reference evidence="25 26" key="1">
    <citation type="submission" date="2017-03" db="EMBL/GenBank/DDBJ databases">
        <title>Genomes of endolithic fungi from Antarctica.</title>
        <authorList>
            <person name="Coleine C."/>
            <person name="Masonjones S."/>
            <person name="Stajich J.E."/>
        </authorList>
    </citation>
    <scope>NUCLEOTIDE SEQUENCE [LARGE SCALE GENOMIC DNA]</scope>
    <source>
        <strain evidence="25 26">CCFEE 5184</strain>
    </source>
</reference>
<dbReference type="GO" id="GO:0046872">
    <property type="term" value="F:metal ion binding"/>
    <property type="evidence" value="ECO:0007669"/>
    <property type="project" value="UniProtKB-KW"/>
</dbReference>
<evidence type="ECO:0000259" key="24">
    <source>
        <dbReference type="SMART" id="SM00090"/>
    </source>
</evidence>
<evidence type="ECO:0000256" key="8">
    <source>
        <dbReference type="ARBA" id="ARBA00022527"/>
    </source>
</evidence>
<proteinExistence type="inferred from homology"/>
<dbReference type="PIRSF" id="PIRSF038147">
    <property type="entry name" value="Ser/Thr_PK_RIO1"/>
    <property type="match status" value="1"/>
</dbReference>
<feature type="compositionally biased region" description="Basic residues" evidence="23">
    <location>
        <begin position="560"/>
        <end position="583"/>
    </location>
</feature>